<name>Q4K5S5_PSEF5</name>
<dbReference type="InterPro" id="IPR057162">
    <property type="entry name" value="DUF7840"/>
</dbReference>
<evidence type="ECO:0000313" key="6">
    <source>
        <dbReference type="Proteomes" id="UP000008540"/>
    </source>
</evidence>
<sequence>MYFRLKLPNMLKRLAYLALCVCAPLYAAPHIDPQRLQQLANDPFWISIGHYETAKLGGWRSYVSDPKFFLAADGAHHPDAELAATLNALYAPADAGDQHAQCVYPSRTRWLKAQLGLNDLPAVECAEFKQWFKDVSPHSTVMIFPAAYLNSPSSMFGHTLLRIDQADVQSNNTALLSYAINFGAYIEGSDNSILYAWKGLMGGYPGLFALVPYQEKLSEYRSLENRDLWEYRLNLTQAETERMVEHVWELKQIKFDYFFFDENCSYRLLELLQVARPSLRLTEQFPLTAIPTDTVKAVKDAGLVERIDYRPSRERELLSRAQPLDPEEQQWVLKVSADQKQLQAPELKALPRDRQALIVDAAYRLERYRANGLERDAQRSQRSFELLRAINQNPAPELQIQRPGLPEDGHQSRTWQLGVGTRDDKAFAEYGLRMAYHDLNDNAEGFPLGAQIEILQMKLRQYEGNHWQLQQLDLATIRSLTPRNDLLQPWSWQVTGGLERVPGKHDDETLVSHVNGGAGGTWQLGEDTLGFVLGTVRVEHNADFAGFIAPAAGFNSGLLWKNPLGNFSLEAKGDYFTNGEVRRSLSLNQQWELSRNLGLRLSAQREFSQLATPVNEVMLELKWYHY</sequence>
<dbReference type="STRING" id="220664.PFL_5340"/>
<feature type="chain" id="PRO_5004239561" evidence="1">
    <location>
        <begin position="28"/>
        <end position="626"/>
    </location>
</feature>
<dbReference type="InterPro" id="IPR057165">
    <property type="entry name" value="DUF7843"/>
</dbReference>
<dbReference type="Proteomes" id="UP000008540">
    <property type="component" value="Chromosome"/>
</dbReference>
<feature type="domain" description="DUF7843" evidence="4">
    <location>
        <begin position="37"/>
        <end position="114"/>
    </location>
</feature>
<evidence type="ECO:0000256" key="1">
    <source>
        <dbReference type="SAM" id="SignalP"/>
    </source>
</evidence>
<protein>
    <submittedName>
        <fullName evidence="5">Uncharacterized protein</fullName>
    </submittedName>
</protein>
<evidence type="ECO:0000259" key="4">
    <source>
        <dbReference type="Pfam" id="PF25225"/>
    </source>
</evidence>
<dbReference type="AlphaFoldDB" id="Q4K5S5"/>
<dbReference type="KEGG" id="pfl:PFL_5340"/>
<evidence type="ECO:0000259" key="3">
    <source>
        <dbReference type="Pfam" id="PF25222"/>
    </source>
</evidence>
<dbReference type="EMBL" id="CP000076">
    <property type="protein sequence ID" value="AAY94550.1"/>
    <property type="molecule type" value="Genomic_DNA"/>
</dbReference>
<dbReference type="InterPro" id="IPR025178">
    <property type="entry name" value="Lnb_N"/>
</dbReference>
<keyword evidence="1" id="KW-0732">Signal</keyword>
<feature type="domain" description="DUF7840" evidence="3">
    <location>
        <begin position="406"/>
        <end position="624"/>
    </location>
</feature>
<accession>Q4K5S5</accession>
<dbReference type="Pfam" id="PF25222">
    <property type="entry name" value="DUF7840"/>
    <property type="match status" value="1"/>
</dbReference>
<dbReference type="eggNOG" id="ENOG502Z92U">
    <property type="taxonomic scope" value="Bacteria"/>
</dbReference>
<dbReference type="Pfam" id="PF25225">
    <property type="entry name" value="DUF7843"/>
    <property type="match status" value="1"/>
</dbReference>
<evidence type="ECO:0000313" key="5">
    <source>
        <dbReference type="EMBL" id="AAY94550.1"/>
    </source>
</evidence>
<dbReference type="HOGENOM" id="CLU_025316_0_0_6"/>
<proteinExistence type="predicted"/>
<feature type="domain" description="Lnb N-terminal periplasmic" evidence="2">
    <location>
        <begin position="127"/>
        <end position="300"/>
    </location>
</feature>
<dbReference type="Pfam" id="PF13387">
    <property type="entry name" value="Lnb_N"/>
    <property type="match status" value="1"/>
</dbReference>
<feature type="signal peptide" evidence="1">
    <location>
        <begin position="1"/>
        <end position="27"/>
    </location>
</feature>
<gene>
    <name evidence="5" type="ordered locus">PFL_5340</name>
</gene>
<evidence type="ECO:0000259" key="2">
    <source>
        <dbReference type="Pfam" id="PF13387"/>
    </source>
</evidence>
<organism evidence="5 6">
    <name type="scientific">Pseudomonas fluorescens (strain ATCC BAA-477 / NRRL B-23932 / Pf-5)</name>
    <dbReference type="NCBI Taxonomy" id="220664"/>
    <lineage>
        <taxon>Bacteria</taxon>
        <taxon>Pseudomonadati</taxon>
        <taxon>Pseudomonadota</taxon>
        <taxon>Gammaproteobacteria</taxon>
        <taxon>Pseudomonadales</taxon>
        <taxon>Pseudomonadaceae</taxon>
        <taxon>Pseudomonas</taxon>
    </lineage>
</organism>
<reference evidence="5 6" key="1">
    <citation type="journal article" date="2005" name="Nat. Biotechnol.">
        <title>Complete genome sequence of the plant commensal Pseudomonas fluorescens Pf-5.</title>
        <authorList>
            <person name="Paulsen I.T."/>
            <person name="Press C.M."/>
            <person name="Ravel J."/>
            <person name="Kobayashi D.Y."/>
            <person name="Myers G.S."/>
            <person name="Mavrodi D.V."/>
            <person name="DeBoy R.T."/>
            <person name="Seshadri R."/>
            <person name="Ren Q."/>
            <person name="Madupu R."/>
            <person name="Dodson R.J."/>
            <person name="Durkin A.S."/>
            <person name="Brinkac L.M."/>
            <person name="Daugherty S.C."/>
            <person name="Sullivan S.A."/>
            <person name="Rosovitz M.J."/>
            <person name="Gwinn M.L."/>
            <person name="Zhou L."/>
            <person name="Schneider D.J."/>
            <person name="Cartinhour S.W."/>
            <person name="Nelson W.C."/>
            <person name="Weidman J."/>
            <person name="Watkins K."/>
            <person name="Tran K."/>
            <person name="Khouri H."/>
            <person name="Pierson E.A."/>
            <person name="Pierson L.S.III."/>
            <person name="Thomashow L.S."/>
            <person name="Loper J.E."/>
        </authorList>
    </citation>
    <scope>NUCLEOTIDE SEQUENCE [LARGE SCALE GENOMIC DNA]</scope>
    <source>
        <strain evidence="6">ATCC BAA-477 / NRRL B-23932 / Pf-5</strain>
    </source>
</reference>